<gene>
    <name evidence="4" type="ORF">DJ019_11000</name>
</gene>
<dbReference type="Proteomes" id="UP000249524">
    <property type="component" value="Unassembled WGS sequence"/>
</dbReference>
<dbReference type="PANTHER" id="PTHR34977">
    <property type="entry name" value="UPF0337 PROTEIN YJBJ"/>
    <property type="match status" value="1"/>
</dbReference>
<dbReference type="AlphaFoldDB" id="A0A328BDQ8"/>
<dbReference type="RefSeq" id="WP_111276078.1">
    <property type="nucleotide sequence ID" value="NZ_QFYS01000004.1"/>
</dbReference>
<evidence type="ECO:0000313" key="5">
    <source>
        <dbReference type="Proteomes" id="UP000249524"/>
    </source>
</evidence>
<evidence type="ECO:0000313" key="4">
    <source>
        <dbReference type="EMBL" id="RAK65482.1"/>
    </source>
</evidence>
<dbReference type="PANTHER" id="PTHR34977:SF1">
    <property type="entry name" value="UPF0337 PROTEIN YJBJ"/>
    <property type="match status" value="1"/>
</dbReference>
<reference evidence="4 5" key="1">
    <citation type="submission" date="2018-05" db="EMBL/GenBank/DDBJ databases">
        <authorList>
            <person name="Lanie J.A."/>
            <person name="Ng W.-L."/>
            <person name="Kazmierczak K.M."/>
            <person name="Andrzejewski T.M."/>
            <person name="Davidsen T.M."/>
            <person name="Wayne K.J."/>
            <person name="Tettelin H."/>
            <person name="Glass J.I."/>
            <person name="Rusch D."/>
            <person name="Podicherti R."/>
            <person name="Tsui H.-C.T."/>
            <person name="Winkler M.E."/>
        </authorList>
    </citation>
    <scope>NUCLEOTIDE SEQUENCE [LARGE SCALE GENOMIC DNA]</scope>
    <source>
        <strain evidence="4 5">BUT-10</strain>
    </source>
</reference>
<comment type="caution">
    <text evidence="4">The sequence shown here is derived from an EMBL/GenBank/DDBJ whole genome shotgun (WGS) entry which is preliminary data.</text>
</comment>
<keyword evidence="5" id="KW-1185">Reference proteome</keyword>
<sequence length="60" mass="6232">MHKDEAKGAAKDIKGSIKEAAGRATGDERLEAEGAADRVEGKVQKGVGALKDAARDVLKN</sequence>
<dbReference type="Gene3D" id="1.10.1470.10">
    <property type="entry name" value="YjbJ"/>
    <property type="match status" value="1"/>
</dbReference>
<dbReference type="Pfam" id="PF05532">
    <property type="entry name" value="CsbD"/>
    <property type="match status" value="1"/>
</dbReference>
<dbReference type="SUPFAM" id="SSF69047">
    <property type="entry name" value="Hypothetical protein YjbJ"/>
    <property type="match status" value="1"/>
</dbReference>
<accession>A0A328BDQ8</accession>
<evidence type="ECO:0000256" key="1">
    <source>
        <dbReference type="ARBA" id="ARBA00009129"/>
    </source>
</evidence>
<dbReference type="OrthoDB" id="7874071at2"/>
<feature type="domain" description="CsbD-like" evidence="3">
    <location>
        <begin position="4"/>
        <end position="56"/>
    </location>
</feature>
<dbReference type="InterPro" id="IPR050423">
    <property type="entry name" value="UPF0337_stress_rsp"/>
</dbReference>
<feature type="region of interest" description="Disordered" evidence="2">
    <location>
        <begin position="1"/>
        <end position="37"/>
    </location>
</feature>
<name>A0A328BDQ8_9CAUL</name>
<proteinExistence type="inferred from homology"/>
<comment type="similarity">
    <text evidence="1">Belongs to the UPF0337 (CsbD) family.</text>
</comment>
<protein>
    <submittedName>
        <fullName evidence="4">CsbD family protein</fullName>
    </submittedName>
</protein>
<dbReference type="InterPro" id="IPR036629">
    <property type="entry name" value="YjbJ_sf"/>
</dbReference>
<dbReference type="InterPro" id="IPR008462">
    <property type="entry name" value="CsbD"/>
</dbReference>
<evidence type="ECO:0000256" key="2">
    <source>
        <dbReference type="SAM" id="MobiDB-lite"/>
    </source>
</evidence>
<evidence type="ECO:0000259" key="3">
    <source>
        <dbReference type="Pfam" id="PF05532"/>
    </source>
</evidence>
<organism evidence="4 5">
    <name type="scientific">Phenylobacterium kunshanense</name>
    <dbReference type="NCBI Taxonomy" id="1445034"/>
    <lineage>
        <taxon>Bacteria</taxon>
        <taxon>Pseudomonadati</taxon>
        <taxon>Pseudomonadota</taxon>
        <taxon>Alphaproteobacteria</taxon>
        <taxon>Caulobacterales</taxon>
        <taxon>Caulobacteraceae</taxon>
        <taxon>Phenylobacterium</taxon>
    </lineage>
</organism>
<dbReference type="EMBL" id="QFYS01000004">
    <property type="protein sequence ID" value="RAK65482.1"/>
    <property type="molecule type" value="Genomic_DNA"/>
</dbReference>